<dbReference type="Proteomes" id="UP000186744">
    <property type="component" value="Unassembled WGS sequence"/>
</dbReference>
<evidence type="ECO:0000313" key="1">
    <source>
        <dbReference type="EMBL" id="SIT20159.1"/>
    </source>
</evidence>
<dbReference type="EMBL" id="FTOL01000008">
    <property type="protein sequence ID" value="SIT20159.1"/>
    <property type="molecule type" value="Genomic_DNA"/>
</dbReference>
<evidence type="ECO:0000313" key="2">
    <source>
        <dbReference type="Proteomes" id="UP000186744"/>
    </source>
</evidence>
<keyword evidence="2" id="KW-1185">Reference proteome</keyword>
<name>A0A1N7QBQ0_9FLAO</name>
<gene>
    <name evidence="1" type="ORF">SAMN05421786_108207</name>
</gene>
<protein>
    <submittedName>
        <fullName evidence="1">Uncharacterized protein</fullName>
    </submittedName>
</protein>
<sequence>MKKSNIQDNITHAGKVNERTKALEILEKAKKVQGKITFLRQGVGRNFKPKNEEELKD</sequence>
<dbReference type="AlphaFoldDB" id="A0A1N7QBQ0"/>
<reference evidence="2" key="1">
    <citation type="submission" date="2017-01" db="EMBL/GenBank/DDBJ databases">
        <authorList>
            <person name="Varghese N."/>
            <person name="Submissions S."/>
        </authorList>
    </citation>
    <scope>NUCLEOTIDE SEQUENCE [LARGE SCALE GENOMIC DNA]</scope>
    <source>
        <strain evidence="2">DSM 18017</strain>
    </source>
</reference>
<accession>A0A1N7QBQ0</accession>
<dbReference type="RefSeq" id="WP_167370012.1">
    <property type="nucleotide sequence ID" value="NZ_FTOL01000008.1"/>
</dbReference>
<organism evidence="1 2">
    <name type="scientific">Chryseobacterium ureilyticum</name>
    <dbReference type="NCBI Taxonomy" id="373668"/>
    <lineage>
        <taxon>Bacteria</taxon>
        <taxon>Pseudomonadati</taxon>
        <taxon>Bacteroidota</taxon>
        <taxon>Flavobacteriia</taxon>
        <taxon>Flavobacteriales</taxon>
        <taxon>Weeksellaceae</taxon>
        <taxon>Chryseobacterium group</taxon>
        <taxon>Chryseobacterium</taxon>
    </lineage>
</organism>
<proteinExistence type="predicted"/>